<dbReference type="EMBL" id="JAODUO010000548">
    <property type="protein sequence ID" value="KAK2178303.1"/>
    <property type="molecule type" value="Genomic_DNA"/>
</dbReference>
<keyword evidence="2" id="KW-1185">Reference proteome</keyword>
<sequence length="123" mass="13877">MIPRCQAMLCSAGLVIGNTPRLRHIPPKELCLTHTQMRYTLYNTYTLVHAHTPVHLLLIAKVMQSPYWVRSTFDKGMPMLFCRMHSLRAALSMAKREIHGASKSICANPSPGLDQQRVTMSSN</sequence>
<dbReference type="Proteomes" id="UP001209878">
    <property type="component" value="Unassembled WGS sequence"/>
</dbReference>
<protein>
    <submittedName>
        <fullName evidence="1">Uncharacterized protein</fullName>
    </submittedName>
</protein>
<dbReference type="AlphaFoldDB" id="A0AAD9KWZ1"/>
<evidence type="ECO:0000313" key="2">
    <source>
        <dbReference type="Proteomes" id="UP001209878"/>
    </source>
</evidence>
<reference evidence="1" key="1">
    <citation type="journal article" date="2023" name="Mol. Biol. Evol.">
        <title>Third-Generation Sequencing Reveals the Adaptive Role of the Epigenome in Three Deep-Sea Polychaetes.</title>
        <authorList>
            <person name="Perez M."/>
            <person name="Aroh O."/>
            <person name="Sun Y."/>
            <person name="Lan Y."/>
            <person name="Juniper S.K."/>
            <person name="Young C.R."/>
            <person name="Angers B."/>
            <person name="Qian P.Y."/>
        </authorList>
    </citation>
    <scope>NUCLEOTIDE SEQUENCE</scope>
    <source>
        <strain evidence="1">R07B-5</strain>
    </source>
</reference>
<name>A0AAD9KWZ1_RIDPI</name>
<gene>
    <name evidence="1" type="ORF">NP493_548g00022</name>
</gene>
<comment type="caution">
    <text evidence="1">The sequence shown here is derived from an EMBL/GenBank/DDBJ whole genome shotgun (WGS) entry which is preliminary data.</text>
</comment>
<organism evidence="1 2">
    <name type="scientific">Ridgeia piscesae</name>
    <name type="common">Tubeworm</name>
    <dbReference type="NCBI Taxonomy" id="27915"/>
    <lineage>
        <taxon>Eukaryota</taxon>
        <taxon>Metazoa</taxon>
        <taxon>Spiralia</taxon>
        <taxon>Lophotrochozoa</taxon>
        <taxon>Annelida</taxon>
        <taxon>Polychaeta</taxon>
        <taxon>Sedentaria</taxon>
        <taxon>Canalipalpata</taxon>
        <taxon>Sabellida</taxon>
        <taxon>Siboglinidae</taxon>
        <taxon>Ridgeia</taxon>
    </lineage>
</organism>
<evidence type="ECO:0000313" key="1">
    <source>
        <dbReference type="EMBL" id="KAK2178303.1"/>
    </source>
</evidence>
<proteinExistence type="predicted"/>
<accession>A0AAD9KWZ1</accession>